<accession>A0A3B0V6I6</accession>
<evidence type="ECO:0000313" key="1">
    <source>
        <dbReference type="EMBL" id="VAW33607.1"/>
    </source>
</evidence>
<dbReference type="InterPro" id="IPR043129">
    <property type="entry name" value="ATPase_NBD"/>
</dbReference>
<organism evidence="1">
    <name type="scientific">hydrothermal vent metagenome</name>
    <dbReference type="NCBI Taxonomy" id="652676"/>
    <lineage>
        <taxon>unclassified sequences</taxon>
        <taxon>metagenomes</taxon>
        <taxon>ecological metagenomes</taxon>
    </lineage>
</organism>
<protein>
    <submittedName>
        <fullName evidence="1">Uncharacterized protein</fullName>
    </submittedName>
</protein>
<gene>
    <name evidence="1" type="ORF">MNBD_DELTA03-1155</name>
</gene>
<name>A0A3B0V6I6_9ZZZZ</name>
<reference evidence="1" key="1">
    <citation type="submission" date="2018-06" db="EMBL/GenBank/DDBJ databases">
        <authorList>
            <person name="Zhirakovskaya E."/>
        </authorList>
    </citation>
    <scope>NUCLEOTIDE SEQUENCE</scope>
</reference>
<proteinExistence type="predicted"/>
<dbReference type="Pfam" id="PF25216">
    <property type="entry name" value="Volactin"/>
    <property type="match status" value="1"/>
</dbReference>
<dbReference type="Gene3D" id="3.30.420.40">
    <property type="match status" value="1"/>
</dbReference>
<dbReference type="SUPFAM" id="SSF53067">
    <property type="entry name" value="Actin-like ATPase domain"/>
    <property type="match status" value="1"/>
</dbReference>
<dbReference type="AlphaFoldDB" id="A0A3B0V6I6"/>
<dbReference type="InterPro" id="IPR057363">
    <property type="entry name" value="Volactin"/>
</dbReference>
<dbReference type="EMBL" id="UOEX01000046">
    <property type="protein sequence ID" value="VAW33607.1"/>
    <property type="molecule type" value="Genomic_DNA"/>
</dbReference>
<sequence>MKNKHRIQLNNQTRRPLRAAELQDIQPGRVKMAENLENVDTAIEASKKVVVSREKEIGESAEHPKGPVGLDIGTSHIVMAQNKGKQVNTVKQLNAFFTIPYSKFTKKILVENDVSFYEKNNQFYILGYSAENFAKMFNANTRRTMEQGLLNAHEEEGITVLKSIINTLIKDSPKRNEVICFSVPGAPLGGPDSVVYHESIIKMHLTSLGYKPSSINEGLATVMAELANDNFTGIGISMGGGMCNICLSYLSVPIITYSIQKGGDYIDTMVGISVGEKATTIKSMKEKDFSLSSPPRNRVETALEIYYIELVRSLLKSLETTLLKTDKIPKISTPIPIVLSGGTVLPNGFKELFKKTLREVNLPINISQVKIADDPLNTTAKGAMVMALSEEI</sequence>